<feature type="domain" description="FAD-binding" evidence="1">
    <location>
        <begin position="3"/>
        <end position="300"/>
    </location>
</feature>
<evidence type="ECO:0000313" key="2">
    <source>
        <dbReference type="EMBL" id="KKM23650.1"/>
    </source>
</evidence>
<dbReference type="Gene3D" id="3.50.50.60">
    <property type="entry name" value="FAD/NAD(P)-binding domain"/>
    <property type="match status" value="1"/>
</dbReference>
<dbReference type="InterPro" id="IPR036188">
    <property type="entry name" value="FAD/NAD-bd_sf"/>
</dbReference>
<evidence type="ECO:0000259" key="1">
    <source>
        <dbReference type="Pfam" id="PF01494"/>
    </source>
</evidence>
<reference evidence="2" key="1">
    <citation type="journal article" date="2015" name="Nature">
        <title>Complex archaea that bridge the gap between prokaryotes and eukaryotes.</title>
        <authorList>
            <person name="Spang A."/>
            <person name="Saw J.H."/>
            <person name="Jorgensen S.L."/>
            <person name="Zaremba-Niedzwiedzka K."/>
            <person name="Martijn J."/>
            <person name="Lind A.E."/>
            <person name="van Eijk R."/>
            <person name="Schleper C."/>
            <person name="Guy L."/>
            <person name="Ettema T.J."/>
        </authorList>
    </citation>
    <scope>NUCLEOTIDE SEQUENCE</scope>
</reference>
<protein>
    <recommendedName>
        <fullName evidence="1">FAD-binding domain-containing protein</fullName>
    </recommendedName>
</protein>
<organism evidence="2">
    <name type="scientific">marine sediment metagenome</name>
    <dbReference type="NCBI Taxonomy" id="412755"/>
    <lineage>
        <taxon>unclassified sequences</taxon>
        <taxon>metagenomes</taxon>
        <taxon>ecological metagenomes</taxon>
    </lineage>
</organism>
<comment type="caution">
    <text evidence="2">The sequence shown here is derived from an EMBL/GenBank/DDBJ whole genome shotgun (WGS) entry which is preliminary data.</text>
</comment>
<dbReference type="PANTHER" id="PTHR42685">
    <property type="entry name" value="GERANYLGERANYL DIPHOSPHATE REDUCTASE"/>
    <property type="match status" value="1"/>
</dbReference>
<gene>
    <name evidence="2" type="ORF">LCGC14_1613070</name>
</gene>
<dbReference type="PANTHER" id="PTHR42685:SF22">
    <property type="entry name" value="CONDITIONED MEDIUM FACTOR RECEPTOR 1"/>
    <property type="match status" value="1"/>
</dbReference>
<proteinExistence type="predicted"/>
<accession>A0A0F9L7V3</accession>
<name>A0A0F9L7V3_9ZZZZ</name>
<dbReference type="EMBL" id="LAZR01013082">
    <property type="protein sequence ID" value="KKM23650.1"/>
    <property type="molecule type" value="Genomic_DNA"/>
</dbReference>
<dbReference type="AlphaFoldDB" id="A0A0F9L7V3"/>
<dbReference type="GO" id="GO:0071949">
    <property type="term" value="F:FAD binding"/>
    <property type="evidence" value="ECO:0007669"/>
    <property type="project" value="InterPro"/>
</dbReference>
<dbReference type="SUPFAM" id="SSF51905">
    <property type="entry name" value="FAD/NAD(P)-binding domain"/>
    <property type="match status" value="1"/>
</dbReference>
<dbReference type="InterPro" id="IPR002938">
    <property type="entry name" value="FAD-bd"/>
</dbReference>
<dbReference type="Pfam" id="PF01494">
    <property type="entry name" value="FAD_binding_3"/>
    <property type="match status" value="1"/>
</dbReference>
<dbReference type="PRINTS" id="PR00420">
    <property type="entry name" value="RNGMNOXGNASE"/>
</dbReference>
<sequence>MQEYDVIVIGGGLAGLSAAIDLSQKGHRVLVFEKNTYPHHKVCGEYLSNEVKPYLEQLGVGLDATNSIHITHLQLSTRQGKSIETELSLGGMGISRFALDYLLYQRALAVGANFQFKNVTSIQFENDGFKVFTDAKTSYTSKIAIGAYGKRSGLDKSLNRDFAHKTSSWLAVKAHYEYKDFPQHQVALHNFEGGYAGLSRTETEAINFCYLTSYTSFQKEKDIDSFNARVVSKNPFLKTFLSRATPLFDAPLTIAQVSFHPKKAVEDHILMCGDTAGLIHPLCGNGMAMAIHSAKIAATLVDTFLKTETPKRAELEEVYQRQWNAHFRRRLWMGRRLQSLLLQPGLSALALSAMVLQPKLLQKLIRSTHGNPIVT</sequence>
<dbReference type="InterPro" id="IPR050407">
    <property type="entry name" value="Geranylgeranyl_reductase"/>
</dbReference>